<dbReference type="Pfam" id="PF01546">
    <property type="entry name" value="Peptidase_M20"/>
    <property type="match status" value="1"/>
</dbReference>
<keyword evidence="5" id="KW-1185">Reference proteome</keyword>
<feature type="domain" description="Peptidase M20 dimerisation" evidence="3">
    <location>
        <begin position="219"/>
        <end position="318"/>
    </location>
</feature>
<dbReference type="PIRSF" id="PIRSF001235">
    <property type="entry name" value="Amidase_carbamoylase"/>
    <property type="match status" value="1"/>
</dbReference>
<reference evidence="4 5" key="1">
    <citation type="submission" date="2022-03" db="EMBL/GenBank/DDBJ databases">
        <title>Pseudonocardia alaer sp. nov., a novel actinomycete isolated from reed forest soil.</title>
        <authorList>
            <person name="Wang L."/>
        </authorList>
    </citation>
    <scope>NUCLEOTIDE SEQUENCE [LARGE SCALE GENOMIC DNA]</scope>
    <source>
        <strain evidence="4 5">Y-16303</strain>
    </source>
</reference>
<dbReference type="Proteomes" id="UP001299970">
    <property type="component" value="Unassembled WGS sequence"/>
</dbReference>
<dbReference type="Pfam" id="PF07687">
    <property type="entry name" value="M20_dimer"/>
    <property type="match status" value="1"/>
</dbReference>
<sequence length="419" mass="43969">MTSSGIPVPTVSAARLRRDLEHVAGYGATASGGVSRTSFSEADRQVRAWLVNECEQAGLALRTDGIGNVFIRLEARDAAAGTPPVWAGSHLDSVPEGGRFDGALGSLAALEVVRRLAEEDVPLRRPVEAVVFADEEGSYHHLLGSTAVAHGFTADELARLRGRDGDLLVDALEGMGWDPAAATRTAVRPGDVHAYVELHIEQGSVLESAGAGIGVVTAIVGMGGGHIEFRGRQDHAGTTPMPRRRDALRGAGDLLVRLPEAARSVSETAVATCGILHVEPGGANVVPGLARVQLDFRDSDRTRILQLEEAIVSAARDVADCHGLEMSYTRESITDPVPLNPRMQELVATAAADQGMKTLNLPSGAGHDAQNVARLAPTGMIFVPSVDGRSHSPAELTTWEDVEAGANVLLATVLALATE</sequence>
<dbReference type="SUPFAM" id="SSF55031">
    <property type="entry name" value="Bacterial exopeptidase dimerisation domain"/>
    <property type="match status" value="1"/>
</dbReference>
<dbReference type="InterPro" id="IPR002933">
    <property type="entry name" value="Peptidase_M20"/>
</dbReference>
<organism evidence="4 5">
    <name type="scientific">Pseudonocardia alaniniphila</name>
    <dbReference type="NCBI Taxonomy" id="75291"/>
    <lineage>
        <taxon>Bacteria</taxon>
        <taxon>Bacillati</taxon>
        <taxon>Actinomycetota</taxon>
        <taxon>Actinomycetes</taxon>
        <taxon>Pseudonocardiales</taxon>
        <taxon>Pseudonocardiaceae</taxon>
        <taxon>Pseudonocardia</taxon>
    </lineage>
</organism>
<evidence type="ECO:0000313" key="4">
    <source>
        <dbReference type="EMBL" id="MCH6164078.1"/>
    </source>
</evidence>
<evidence type="ECO:0000256" key="2">
    <source>
        <dbReference type="ARBA" id="ARBA00022801"/>
    </source>
</evidence>
<dbReference type="EMBL" id="JAKXMK010000001">
    <property type="protein sequence ID" value="MCH6164078.1"/>
    <property type="molecule type" value="Genomic_DNA"/>
</dbReference>
<dbReference type="RefSeq" id="WP_241034114.1">
    <property type="nucleotide sequence ID" value="NZ_BAAAJF010000034.1"/>
</dbReference>
<dbReference type="PANTHER" id="PTHR32494">
    <property type="entry name" value="ALLANTOATE DEIMINASE-RELATED"/>
    <property type="match status" value="1"/>
</dbReference>
<evidence type="ECO:0000259" key="3">
    <source>
        <dbReference type="Pfam" id="PF07687"/>
    </source>
</evidence>
<dbReference type="InterPro" id="IPR036264">
    <property type="entry name" value="Bact_exopeptidase_dim_dom"/>
</dbReference>
<comment type="caution">
    <text evidence="4">The sequence shown here is derived from an EMBL/GenBank/DDBJ whole genome shotgun (WGS) entry which is preliminary data.</text>
</comment>
<dbReference type="PANTHER" id="PTHR32494:SF5">
    <property type="entry name" value="ALLANTOATE AMIDOHYDROLASE"/>
    <property type="match status" value="1"/>
</dbReference>
<dbReference type="CDD" id="cd03884">
    <property type="entry name" value="M20_bAS"/>
    <property type="match status" value="1"/>
</dbReference>
<dbReference type="NCBIfam" id="NF006771">
    <property type="entry name" value="PRK09290.1-5"/>
    <property type="match status" value="1"/>
</dbReference>
<protein>
    <submittedName>
        <fullName evidence="4">Zn-dependent hydrolase</fullName>
    </submittedName>
</protein>
<proteinExistence type="inferred from homology"/>
<evidence type="ECO:0000313" key="5">
    <source>
        <dbReference type="Proteomes" id="UP001299970"/>
    </source>
</evidence>
<dbReference type="Gene3D" id="3.40.630.10">
    <property type="entry name" value="Zn peptidases"/>
    <property type="match status" value="1"/>
</dbReference>
<dbReference type="GO" id="GO:0016787">
    <property type="term" value="F:hydrolase activity"/>
    <property type="evidence" value="ECO:0007669"/>
    <property type="project" value="UniProtKB-KW"/>
</dbReference>
<dbReference type="Gene3D" id="3.30.70.360">
    <property type="match status" value="1"/>
</dbReference>
<comment type="similarity">
    <text evidence="1">Belongs to the peptidase M20 family.</text>
</comment>
<accession>A0ABS9T6M7</accession>
<dbReference type="InterPro" id="IPR011650">
    <property type="entry name" value="Peptidase_M20_dimer"/>
</dbReference>
<dbReference type="NCBIfam" id="TIGR01879">
    <property type="entry name" value="hydantase"/>
    <property type="match status" value="1"/>
</dbReference>
<dbReference type="SUPFAM" id="SSF53187">
    <property type="entry name" value="Zn-dependent exopeptidases"/>
    <property type="match status" value="1"/>
</dbReference>
<name>A0ABS9T6M7_9PSEU</name>
<keyword evidence="2 4" id="KW-0378">Hydrolase</keyword>
<dbReference type="InterPro" id="IPR010158">
    <property type="entry name" value="Amidase_Cbmase"/>
</dbReference>
<gene>
    <name evidence="4" type="ORF">MMF94_00160</name>
</gene>
<evidence type="ECO:0000256" key="1">
    <source>
        <dbReference type="ARBA" id="ARBA00006153"/>
    </source>
</evidence>